<comment type="caution">
    <text evidence="3">The sequence shown here is derived from an EMBL/GenBank/DDBJ whole genome shotgun (WGS) entry which is preliminary data.</text>
</comment>
<keyword evidence="2" id="KW-0472">Membrane</keyword>
<evidence type="ECO:0000256" key="1">
    <source>
        <dbReference type="SAM" id="MobiDB-lite"/>
    </source>
</evidence>
<proteinExistence type="predicted"/>
<name>A0A814EY69_9BILA</name>
<feature type="transmembrane region" description="Helical" evidence="2">
    <location>
        <begin position="13"/>
        <end position="32"/>
    </location>
</feature>
<protein>
    <submittedName>
        <fullName evidence="3">Uncharacterized protein</fullName>
    </submittedName>
</protein>
<feature type="transmembrane region" description="Helical" evidence="2">
    <location>
        <begin position="194"/>
        <end position="214"/>
    </location>
</feature>
<gene>
    <name evidence="3" type="ORF">JYZ213_LOCUS14790</name>
</gene>
<keyword evidence="2" id="KW-1133">Transmembrane helix</keyword>
<evidence type="ECO:0000256" key="2">
    <source>
        <dbReference type="SAM" id="Phobius"/>
    </source>
</evidence>
<dbReference type="Proteomes" id="UP000663845">
    <property type="component" value="Unassembled WGS sequence"/>
</dbReference>
<organism evidence="3 4">
    <name type="scientific">Adineta steineri</name>
    <dbReference type="NCBI Taxonomy" id="433720"/>
    <lineage>
        <taxon>Eukaryota</taxon>
        <taxon>Metazoa</taxon>
        <taxon>Spiralia</taxon>
        <taxon>Gnathifera</taxon>
        <taxon>Rotifera</taxon>
        <taxon>Eurotatoria</taxon>
        <taxon>Bdelloidea</taxon>
        <taxon>Adinetida</taxon>
        <taxon>Adinetidae</taxon>
        <taxon>Adineta</taxon>
    </lineage>
</organism>
<feature type="region of interest" description="Disordered" evidence="1">
    <location>
        <begin position="289"/>
        <end position="326"/>
    </location>
</feature>
<feature type="transmembrane region" description="Helical" evidence="2">
    <location>
        <begin position="93"/>
        <end position="116"/>
    </location>
</feature>
<feature type="transmembrane region" description="Helical" evidence="2">
    <location>
        <begin position="252"/>
        <end position="271"/>
    </location>
</feature>
<feature type="transmembrane region" description="Helical" evidence="2">
    <location>
        <begin position="221"/>
        <end position="240"/>
    </location>
</feature>
<reference evidence="3" key="1">
    <citation type="submission" date="2021-02" db="EMBL/GenBank/DDBJ databases">
        <authorList>
            <person name="Nowell W R."/>
        </authorList>
    </citation>
    <scope>NUCLEOTIDE SEQUENCE</scope>
</reference>
<evidence type="ECO:0000313" key="3">
    <source>
        <dbReference type="EMBL" id="CAF0978452.1"/>
    </source>
</evidence>
<accession>A0A814EY69</accession>
<evidence type="ECO:0000313" key="4">
    <source>
        <dbReference type="Proteomes" id="UP000663845"/>
    </source>
</evidence>
<sequence>MEWTYLTYTVADYGISIGLVLVAIIGVFVTFFNSKAGEEFIVERVIGVNPSKAHSDYNGQGIGQRNIGNQSLDPDDYHTTLKERFVRIKQKSIFYICIFCCLLGGMTLSITAVLLFQGCFLSSDRLLPGDDCPEYKSDCFIFGKSAISPITNNVSFYCKPLEKAQFGTNISDATAWCFGWIILQQTTKSVLDQLGIAIALIGFFTTMLAVVIYLGKCKKTLVLSIIFIAISGGAIIGLLVTKLSFSPLTYAILSQGVVLGIFGIVLFFILPKPEKQNGNQRILTANTNQTNTTTDSTMPYPKRPVPIKKSPVNAKTAYGPSKIVPK</sequence>
<dbReference type="AlphaFoldDB" id="A0A814EY69"/>
<keyword evidence="2" id="KW-0812">Transmembrane</keyword>
<dbReference type="EMBL" id="CAJNOG010000124">
    <property type="protein sequence ID" value="CAF0978452.1"/>
    <property type="molecule type" value="Genomic_DNA"/>
</dbReference>